<name>A0A5S4ZQX7_9FIRM</name>
<dbReference type="InterPro" id="IPR000189">
    <property type="entry name" value="Transglyc_AS"/>
</dbReference>
<dbReference type="InterPro" id="IPR008258">
    <property type="entry name" value="Transglycosylase_SLT_dom_1"/>
</dbReference>
<keyword evidence="4" id="KW-1185">Reference proteome</keyword>
<organism evidence="3 4">
    <name type="scientific">Desulfallas thermosapovorans DSM 6562</name>
    <dbReference type="NCBI Taxonomy" id="1121431"/>
    <lineage>
        <taxon>Bacteria</taxon>
        <taxon>Bacillati</taxon>
        <taxon>Bacillota</taxon>
        <taxon>Clostridia</taxon>
        <taxon>Eubacteriales</taxon>
        <taxon>Desulfallaceae</taxon>
        <taxon>Desulfallas</taxon>
    </lineage>
</organism>
<evidence type="ECO:0000256" key="1">
    <source>
        <dbReference type="ARBA" id="ARBA00007734"/>
    </source>
</evidence>
<evidence type="ECO:0000313" key="4">
    <source>
        <dbReference type="Proteomes" id="UP000323166"/>
    </source>
</evidence>
<dbReference type="PANTHER" id="PTHR37423">
    <property type="entry name" value="SOLUBLE LYTIC MUREIN TRANSGLYCOSYLASE-RELATED"/>
    <property type="match status" value="1"/>
</dbReference>
<reference evidence="3 4" key="1">
    <citation type="submission" date="2019-07" db="EMBL/GenBank/DDBJ databases">
        <title>Genomic Encyclopedia of Type Strains, Phase I: the one thousand microbial genomes (KMG-I) project.</title>
        <authorList>
            <person name="Kyrpides N."/>
        </authorList>
    </citation>
    <scope>NUCLEOTIDE SEQUENCE [LARGE SCALE GENOMIC DNA]</scope>
    <source>
        <strain evidence="3 4">DSM 6562</strain>
    </source>
</reference>
<dbReference type="PROSITE" id="PS00922">
    <property type="entry name" value="TRANSGLYCOSYLASE"/>
    <property type="match status" value="1"/>
</dbReference>
<comment type="similarity">
    <text evidence="1">Belongs to the transglycosylase Slt family.</text>
</comment>
<protein>
    <submittedName>
        <fullName evidence="3">Soluble lytic murein transglycosylase-like protein</fullName>
    </submittedName>
</protein>
<dbReference type="GO" id="GO:0016020">
    <property type="term" value="C:membrane"/>
    <property type="evidence" value="ECO:0007669"/>
    <property type="project" value="InterPro"/>
</dbReference>
<dbReference type="GO" id="GO:0008933">
    <property type="term" value="F:peptidoglycan lytic transglycosylase activity"/>
    <property type="evidence" value="ECO:0007669"/>
    <property type="project" value="InterPro"/>
</dbReference>
<accession>A0A5S4ZQX7</accession>
<dbReference type="Gene3D" id="1.10.530.10">
    <property type="match status" value="1"/>
</dbReference>
<dbReference type="RefSeq" id="WP_243131674.1">
    <property type="nucleotide sequence ID" value="NZ_VNHM01000008.1"/>
</dbReference>
<dbReference type="Pfam" id="PF01464">
    <property type="entry name" value="SLT"/>
    <property type="match status" value="1"/>
</dbReference>
<dbReference type="CDD" id="cd00254">
    <property type="entry name" value="LT-like"/>
    <property type="match status" value="1"/>
</dbReference>
<dbReference type="GO" id="GO:0000270">
    <property type="term" value="P:peptidoglycan metabolic process"/>
    <property type="evidence" value="ECO:0007669"/>
    <property type="project" value="InterPro"/>
</dbReference>
<sequence>MDMKLDTLAKTIFMEMLSSSLSETNQSGSTVGTGPGFSDILMLALLRRQTSPSSTQLGLPQVVDLLLPTSPGYITGRQVAKYYAAGATGSGHKSYGTASASGAAGAGTMAGASKAELEKMVEQVALKHGVDPALVKSVVQAESGFNPRAVSPAGAMGLMQLMPGTAASLGVTDPLDPVQNVDGGVRYLKQMLNRYDGNVSLALAAYNAGPGAVDRAGGIPNYRETRDYVQKVTRNRVNFVV</sequence>
<proteinExistence type="inferred from homology"/>
<dbReference type="EMBL" id="VNHM01000008">
    <property type="protein sequence ID" value="TYO95295.1"/>
    <property type="molecule type" value="Genomic_DNA"/>
</dbReference>
<dbReference type="InterPro" id="IPR023346">
    <property type="entry name" value="Lysozyme-like_dom_sf"/>
</dbReference>
<comment type="caution">
    <text evidence="3">The sequence shown here is derived from an EMBL/GenBank/DDBJ whole genome shotgun (WGS) entry which is preliminary data.</text>
</comment>
<dbReference type="Proteomes" id="UP000323166">
    <property type="component" value="Unassembled WGS sequence"/>
</dbReference>
<dbReference type="SUPFAM" id="SSF53955">
    <property type="entry name" value="Lysozyme-like"/>
    <property type="match status" value="1"/>
</dbReference>
<dbReference type="PANTHER" id="PTHR37423:SF2">
    <property type="entry name" value="MEMBRANE-BOUND LYTIC MUREIN TRANSGLYCOSYLASE C"/>
    <property type="match status" value="1"/>
</dbReference>
<dbReference type="AlphaFoldDB" id="A0A5S4ZQX7"/>
<feature type="domain" description="Transglycosylase SLT" evidence="2">
    <location>
        <begin position="121"/>
        <end position="226"/>
    </location>
</feature>
<evidence type="ECO:0000313" key="3">
    <source>
        <dbReference type="EMBL" id="TYO95295.1"/>
    </source>
</evidence>
<evidence type="ECO:0000259" key="2">
    <source>
        <dbReference type="Pfam" id="PF01464"/>
    </source>
</evidence>
<gene>
    <name evidence="3" type="ORF">LX24_01645</name>
</gene>